<dbReference type="AlphaFoldDB" id="A0A5P9P8W8"/>
<dbReference type="Proteomes" id="UP000326170">
    <property type="component" value="Plasmid unnamed1"/>
</dbReference>
<organism evidence="3 4">
    <name type="scientific">Natronorubrum aibiense</name>
    <dbReference type="NCBI Taxonomy" id="348826"/>
    <lineage>
        <taxon>Archaea</taxon>
        <taxon>Methanobacteriati</taxon>
        <taxon>Methanobacteriota</taxon>
        <taxon>Stenosarchaea group</taxon>
        <taxon>Halobacteria</taxon>
        <taxon>Halobacteriales</taxon>
        <taxon>Natrialbaceae</taxon>
        <taxon>Natronorubrum</taxon>
    </lineage>
</organism>
<protein>
    <recommendedName>
        <fullName evidence="2">SHOCT domain-containing protein</fullName>
    </recommendedName>
</protein>
<feature type="compositionally biased region" description="Basic and acidic residues" evidence="1">
    <location>
        <begin position="70"/>
        <end position="94"/>
    </location>
</feature>
<dbReference type="KEGG" id="nas:GCU68_17335"/>
<dbReference type="Pfam" id="PF09851">
    <property type="entry name" value="SHOCT"/>
    <property type="match status" value="1"/>
</dbReference>
<accession>A0A5P9P8W8</accession>
<proteinExistence type="predicted"/>
<evidence type="ECO:0000313" key="4">
    <source>
        <dbReference type="Proteomes" id="UP000326170"/>
    </source>
</evidence>
<feature type="region of interest" description="Disordered" evidence="1">
    <location>
        <begin position="63"/>
        <end position="114"/>
    </location>
</feature>
<dbReference type="GeneID" id="42302843"/>
<evidence type="ECO:0000259" key="2">
    <source>
        <dbReference type="Pfam" id="PF09851"/>
    </source>
</evidence>
<dbReference type="RefSeq" id="WP_152943855.1">
    <property type="nucleotide sequence ID" value="NZ_CP045489.1"/>
</dbReference>
<evidence type="ECO:0000256" key="1">
    <source>
        <dbReference type="SAM" id="MobiDB-lite"/>
    </source>
</evidence>
<sequence length="114" mass="13012">MFTIAIGLVWLFANWDANTPTRSLDDSSSELSDEEALEALKRRYASGELDDAEFERQLETLLENETLDDVENRVTVDPDQTDDGRDRRSPRPETRPGWMRVPSTQQTPTQTALI</sequence>
<keyword evidence="3" id="KW-0614">Plasmid</keyword>
<keyword evidence="4" id="KW-1185">Reference proteome</keyword>
<evidence type="ECO:0000313" key="3">
    <source>
        <dbReference type="EMBL" id="QFU84330.1"/>
    </source>
</evidence>
<geneLocation type="plasmid" evidence="3 4">
    <name>unnamed1</name>
</geneLocation>
<name>A0A5P9P8W8_9EURY</name>
<dbReference type="EMBL" id="CP045489">
    <property type="protein sequence ID" value="QFU84330.1"/>
    <property type="molecule type" value="Genomic_DNA"/>
</dbReference>
<feature type="compositionally biased region" description="Polar residues" evidence="1">
    <location>
        <begin position="102"/>
        <end position="114"/>
    </location>
</feature>
<gene>
    <name evidence="3" type="ORF">GCU68_17335</name>
</gene>
<reference evidence="3 4" key="1">
    <citation type="journal article" date="2007" name="Int. J. Syst. Evol. Microbiol.">
        <title>Natronorubrum sulfidifaciens sp. nov., an extremely haloalkaliphilic archaeon isolated from Aiding salt lake in Xin-Jiang, China.</title>
        <authorList>
            <person name="Cui H.L."/>
            <person name="Tohty D."/>
            <person name="Liu H.C."/>
            <person name="Liu S.J."/>
            <person name="Oren A."/>
            <person name="Zhou P.J."/>
        </authorList>
    </citation>
    <scope>NUCLEOTIDE SEQUENCE [LARGE SCALE GENOMIC DNA]</scope>
    <source>
        <strain evidence="3 4">7-3</strain>
        <plasmid evidence="3">unnamed1</plasmid>
    </source>
</reference>
<feature type="domain" description="SHOCT" evidence="2">
    <location>
        <begin position="35"/>
        <end position="62"/>
    </location>
</feature>
<dbReference type="InterPro" id="IPR018649">
    <property type="entry name" value="SHOCT"/>
</dbReference>